<sequence>MTFRLVVAFLLLVSEIHGGPFLKREDGNPLDYLAKDDLNRSPLNHEDLSAFDKIWKTNEAEDLDDLFEGDIKIDVDSQNTTDQENMQDAVRDRQYIWRTKIVSLRVSKELVSSGYMVNIQAAIAEFAKYTCIKWKPRGKEKHWVRFIKSKGCWSQVGYRRKSPQLISLEMDAILKASSLTR</sequence>
<name>A0A9W9YWR4_9CNID</name>
<keyword evidence="7" id="KW-0732">Signal</keyword>
<dbReference type="Gene3D" id="3.40.390.10">
    <property type="entry name" value="Collagenase (Catalytic Domain)"/>
    <property type="match status" value="1"/>
</dbReference>
<dbReference type="GO" id="GO:0046872">
    <property type="term" value="F:metal ion binding"/>
    <property type="evidence" value="ECO:0007669"/>
    <property type="project" value="UniProtKB-KW"/>
</dbReference>
<comment type="caution">
    <text evidence="6">Lacks conserved residue(s) required for the propagation of feature annotation.</text>
</comment>
<evidence type="ECO:0000259" key="8">
    <source>
        <dbReference type="PROSITE" id="PS51864"/>
    </source>
</evidence>
<keyword evidence="1" id="KW-0645">Protease</keyword>
<evidence type="ECO:0000256" key="3">
    <source>
        <dbReference type="ARBA" id="ARBA00022801"/>
    </source>
</evidence>
<dbReference type="AlphaFoldDB" id="A0A9W9YWR4"/>
<keyword evidence="3" id="KW-0378">Hydrolase</keyword>
<dbReference type="PROSITE" id="PS51864">
    <property type="entry name" value="ASTACIN"/>
    <property type="match status" value="1"/>
</dbReference>
<evidence type="ECO:0000256" key="1">
    <source>
        <dbReference type="ARBA" id="ARBA00022670"/>
    </source>
</evidence>
<dbReference type="InterPro" id="IPR001506">
    <property type="entry name" value="Peptidase_M12A"/>
</dbReference>
<dbReference type="PANTHER" id="PTHR10127">
    <property type="entry name" value="DISCOIDIN, CUB, EGF, LAMININ , AND ZINC METALLOPROTEASE DOMAIN CONTAINING"/>
    <property type="match status" value="1"/>
</dbReference>
<keyword evidence="2" id="KW-0479">Metal-binding</keyword>
<dbReference type="Pfam" id="PF01400">
    <property type="entry name" value="Astacin"/>
    <property type="match status" value="1"/>
</dbReference>
<dbReference type="InterPro" id="IPR024079">
    <property type="entry name" value="MetalloPept_cat_dom_sf"/>
</dbReference>
<evidence type="ECO:0000313" key="10">
    <source>
        <dbReference type="Proteomes" id="UP001163046"/>
    </source>
</evidence>
<accession>A0A9W9YWR4</accession>
<feature type="chain" id="PRO_5040890391" description="Peptidase M12A domain-containing protein" evidence="7">
    <location>
        <begin position="19"/>
        <end position="181"/>
    </location>
</feature>
<evidence type="ECO:0000256" key="6">
    <source>
        <dbReference type="PROSITE-ProRule" id="PRU01211"/>
    </source>
</evidence>
<keyword evidence="4" id="KW-0862">Zinc</keyword>
<comment type="caution">
    <text evidence="9">The sequence shown here is derived from an EMBL/GenBank/DDBJ whole genome shotgun (WGS) entry which is preliminary data.</text>
</comment>
<evidence type="ECO:0000256" key="2">
    <source>
        <dbReference type="ARBA" id="ARBA00022723"/>
    </source>
</evidence>
<protein>
    <recommendedName>
        <fullName evidence="8">Peptidase M12A domain-containing protein</fullName>
    </recommendedName>
</protein>
<evidence type="ECO:0000256" key="4">
    <source>
        <dbReference type="ARBA" id="ARBA00022833"/>
    </source>
</evidence>
<dbReference type="SUPFAM" id="SSF55486">
    <property type="entry name" value="Metalloproteases ('zincins'), catalytic domain"/>
    <property type="match status" value="1"/>
</dbReference>
<feature type="signal peptide" evidence="7">
    <location>
        <begin position="1"/>
        <end position="18"/>
    </location>
</feature>
<organism evidence="9 10">
    <name type="scientific">Desmophyllum pertusum</name>
    <dbReference type="NCBI Taxonomy" id="174260"/>
    <lineage>
        <taxon>Eukaryota</taxon>
        <taxon>Metazoa</taxon>
        <taxon>Cnidaria</taxon>
        <taxon>Anthozoa</taxon>
        <taxon>Hexacorallia</taxon>
        <taxon>Scleractinia</taxon>
        <taxon>Caryophylliina</taxon>
        <taxon>Caryophylliidae</taxon>
        <taxon>Desmophyllum</taxon>
    </lineage>
</organism>
<evidence type="ECO:0000313" key="9">
    <source>
        <dbReference type="EMBL" id="KAJ7365949.1"/>
    </source>
</evidence>
<proteinExistence type="predicted"/>
<feature type="domain" description="Peptidase M12A" evidence="8">
    <location>
        <begin position="88"/>
        <end position="181"/>
    </location>
</feature>
<evidence type="ECO:0000256" key="5">
    <source>
        <dbReference type="ARBA" id="ARBA00023049"/>
    </source>
</evidence>
<keyword evidence="10" id="KW-1185">Reference proteome</keyword>
<gene>
    <name evidence="9" type="ORF">OS493_002687</name>
</gene>
<dbReference type="PANTHER" id="PTHR10127:SF780">
    <property type="entry name" value="METALLOENDOPEPTIDASE"/>
    <property type="match status" value="1"/>
</dbReference>
<evidence type="ECO:0000256" key="7">
    <source>
        <dbReference type="SAM" id="SignalP"/>
    </source>
</evidence>
<dbReference type="Proteomes" id="UP001163046">
    <property type="component" value="Unassembled WGS sequence"/>
</dbReference>
<dbReference type="EMBL" id="MU827302">
    <property type="protein sequence ID" value="KAJ7365949.1"/>
    <property type="molecule type" value="Genomic_DNA"/>
</dbReference>
<reference evidence="9" key="1">
    <citation type="submission" date="2023-01" db="EMBL/GenBank/DDBJ databases">
        <title>Genome assembly of the deep-sea coral Lophelia pertusa.</title>
        <authorList>
            <person name="Herrera S."/>
            <person name="Cordes E."/>
        </authorList>
    </citation>
    <scope>NUCLEOTIDE SEQUENCE</scope>
    <source>
        <strain evidence="9">USNM1676648</strain>
        <tissue evidence="9">Polyp</tissue>
    </source>
</reference>
<dbReference type="GO" id="GO:0006508">
    <property type="term" value="P:proteolysis"/>
    <property type="evidence" value="ECO:0007669"/>
    <property type="project" value="UniProtKB-KW"/>
</dbReference>
<keyword evidence="5" id="KW-0482">Metalloprotease</keyword>
<dbReference type="GO" id="GO:0004222">
    <property type="term" value="F:metalloendopeptidase activity"/>
    <property type="evidence" value="ECO:0007669"/>
    <property type="project" value="InterPro"/>
</dbReference>